<evidence type="ECO:0000313" key="2">
    <source>
        <dbReference type="EMBL" id="SUM45870.1"/>
    </source>
</evidence>
<dbReference type="AlphaFoldDB" id="A0A380G695"/>
<gene>
    <name evidence="2" type="primary">nreA</name>
    <name evidence="2" type="ORF">NCTC11048_00861</name>
</gene>
<dbReference type="EMBL" id="UHDP01000003">
    <property type="protein sequence ID" value="SUM45870.1"/>
    <property type="molecule type" value="Genomic_DNA"/>
</dbReference>
<dbReference type="NCBIfam" id="NF038250">
    <property type="entry name" value="nitrate_NreA"/>
    <property type="match status" value="1"/>
</dbReference>
<accession>A0A380G695</accession>
<dbReference type="SUPFAM" id="SSF55781">
    <property type="entry name" value="GAF domain-like"/>
    <property type="match status" value="1"/>
</dbReference>
<organism evidence="2 3">
    <name type="scientific">Staphylococcus intermedius NCTC 11048</name>
    <dbReference type="NCBI Taxonomy" id="1141106"/>
    <lineage>
        <taxon>Bacteria</taxon>
        <taxon>Bacillati</taxon>
        <taxon>Bacillota</taxon>
        <taxon>Bacilli</taxon>
        <taxon>Bacillales</taxon>
        <taxon>Staphylococcaceae</taxon>
        <taxon>Staphylococcus</taxon>
        <taxon>Staphylococcus intermedius group</taxon>
    </lineage>
</organism>
<dbReference type="Pfam" id="PF01590">
    <property type="entry name" value="GAF"/>
    <property type="match status" value="1"/>
</dbReference>
<sequence>MTVNQIDFSQHDYQDEIDRLRHEYQFDFAGIALPSEDHVGMKIKWRYVSGNLNERYRRIVLRNGHGIAGNVMKTGKPMMIPDTTDHEIQNALFDYPILMSEQLTALIAIPLWHNHRVKGVLLLGQRNQKPLPRIAQDISSIKGIGSLTSEDKVMQ</sequence>
<name>A0A380G695_STAIN</name>
<dbReference type="STRING" id="1141106.GCA_000308095_01840"/>
<dbReference type="Gene3D" id="3.30.450.40">
    <property type="match status" value="1"/>
</dbReference>
<proteinExistence type="predicted"/>
<evidence type="ECO:0000313" key="3">
    <source>
        <dbReference type="Proteomes" id="UP000255549"/>
    </source>
</evidence>
<evidence type="ECO:0000259" key="1">
    <source>
        <dbReference type="Pfam" id="PF01590"/>
    </source>
</evidence>
<dbReference type="Proteomes" id="UP000255549">
    <property type="component" value="Unassembled WGS sequence"/>
</dbReference>
<feature type="domain" description="GAF" evidence="1">
    <location>
        <begin position="17"/>
        <end position="128"/>
    </location>
</feature>
<dbReference type="InterPro" id="IPR029016">
    <property type="entry name" value="GAF-like_dom_sf"/>
</dbReference>
<dbReference type="InterPro" id="IPR003018">
    <property type="entry name" value="GAF"/>
</dbReference>
<reference evidence="2 3" key="1">
    <citation type="submission" date="2018-06" db="EMBL/GenBank/DDBJ databases">
        <authorList>
            <consortium name="Pathogen Informatics"/>
            <person name="Doyle S."/>
        </authorList>
    </citation>
    <scope>NUCLEOTIDE SEQUENCE [LARGE SCALE GENOMIC DNA]</scope>
    <source>
        <strain evidence="3">NCTC 11048</strain>
    </source>
</reference>
<keyword evidence="3" id="KW-1185">Reference proteome</keyword>
<protein>
    <submittedName>
        <fullName evidence="2">Nitrogen regulation-related NreA protein</fullName>
    </submittedName>
</protein>